<accession>A0AA37HVW5</accession>
<comment type="similarity">
    <text evidence="1">Belongs to the membrane fusion protein (MFP) (TC 8.A.1) family.</text>
</comment>
<dbReference type="GO" id="GO:0015679">
    <property type="term" value="P:plasma membrane copper ion transport"/>
    <property type="evidence" value="ECO:0007669"/>
    <property type="project" value="TreeGrafter"/>
</dbReference>
<name>A0AA37HVW5_SEGBR</name>
<proteinExistence type="inferred from homology"/>
<keyword evidence="3" id="KW-0175">Coiled coil</keyword>
<dbReference type="GO" id="GO:0030313">
    <property type="term" value="C:cell envelope"/>
    <property type="evidence" value="ECO:0007669"/>
    <property type="project" value="TreeGrafter"/>
</dbReference>
<dbReference type="AlphaFoldDB" id="A0AA37HVW5"/>
<dbReference type="GO" id="GO:0060003">
    <property type="term" value="P:copper ion export"/>
    <property type="evidence" value="ECO:0007669"/>
    <property type="project" value="TreeGrafter"/>
</dbReference>
<dbReference type="Gene3D" id="2.40.30.170">
    <property type="match status" value="1"/>
</dbReference>
<reference evidence="7" key="1">
    <citation type="submission" date="2021-08" db="EMBL/GenBank/DDBJ databases">
        <title>Prevotella lacticifex sp. nov., isolated from rumen of cow.</title>
        <authorList>
            <person name="Shinkai T."/>
            <person name="Ikeyama N."/>
            <person name="Kumagai M."/>
            <person name="Ohmori H."/>
            <person name="Sakamoto M."/>
            <person name="Ohkuma M."/>
            <person name="Mitsumori M."/>
        </authorList>
    </citation>
    <scope>NUCLEOTIDE SEQUENCE</scope>
    <source>
        <strain evidence="7">DSM 11371</strain>
    </source>
</reference>
<feature type="domain" description="Multidrug resistance protein MdtA-like C-terminal permuted SH3" evidence="5">
    <location>
        <begin position="300"/>
        <end position="356"/>
    </location>
</feature>
<dbReference type="GO" id="GO:0016020">
    <property type="term" value="C:membrane"/>
    <property type="evidence" value="ECO:0007669"/>
    <property type="project" value="InterPro"/>
</dbReference>
<evidence type="ECO:0000313" key="7">
    <source>
        <dbReference type="EMBL" id="GJG26988.1"/>
    </source>
</evidence>
<dbReference type="Proteomes" id="UP000887043">
    <property type="component" value="Unassembled WGS sequence"/>
</dbReference>
<evidence type="ECO:0000313" key="8">
    <source>
        <dbReference type="Proteomes" id="UP000887043"/>
    </source>
</evidence>
<dbReference type="FunFam" id="2.40.30.170:FF:000010">
    <property type="entry name" value="Efflux RND transporter periplasmic adaptor subunit"/>
    <property type="match status" value="1"/>
</dbReference>
<dbReference type="InterPro" id="IPR006143">
    <property type="entry name" value="RND_pump_MFP"/>
</dbReference>
<organism evidence="7 8">
    <name type="scientific">Segatella bryantii</name>
    <name type="common">Prevotella bryantii</name>
    <dbReference type="NCBI Taxonomy" id="77095"/>
    <lineage>
        <taxon>Bacteria</taxon>
        <taxon>Pseudomonadati</taxon>
        <taxon>Bacteroidota</taxon>
        <taxon>Bacteroidia</taxon>
        <taxon>Bacteroidales</taxon>
        <taxon>Prevotellaceae</taxon>
        <taxon>Segatella</taxon>
    </lineage>
</organism>
<dbReference type="GO" id="GO:0022857">
    <property type="term" value="F:transmembrane transporter activity"/>
    <property type="evidence" value="ECO:0007669"/>
    <property type="project" value="InterPro"/>
</dbReference>
<gene>
    <name evidence="7" type="ORF">PRRU23_06880</name>
</gene>
<evidence type="ECO:0000259" key="4">
    <source>
        <dbReference type="Pfam" id="PF25954"/>
    </source>
</evidence>
<dbReference type="InterPro" id="IPR051909">
    <property type="entry name" value="MFP_Cation_Efflux"/>
</dbReference>
<sequence>MNKIIYNVAWLILTTYAINSCQHSPLEQNKNEKEQIADSITKILSTSLAQNALVSNELILNGNITCDESKIGKVFIPCSGKISDIQLQIGDYVSQGKQLAIVHSAEAAEYNKQLHETDAEIRLAQRELQMKLDLQRSGMSTNKEIEEARERLKVAKAEKIRLRSVANINNFGQLSHAVLTAPISGYIITKNIYNNSYFDYTNNDEPAFEIANLDDVWVIGNVYESDIAKIHQGERVYITTLSYPNEKFTGTIQRVYSIMDTVSKTMKVRVLLHNPKGMLKPGMFANIHIQTGNNVSRTSVPQKAIVFENGHQYVVVQDNDKKQKNHYHKQEVKIDHQSNDIVYISQGLKPGKKVVCKNALLIFNALNNQ</sequence>
<dbReference type="EMBL" id="BPTR01000001">
    <property type="protein sequence ID" value="GJG26988.1"/>
    <property type="molecule type" value="Genomic_DNA"/>
</dbReference>
<dbReference type="InterPro" id="IPR058647">
    <property type="entry name" value="BSH_CzcB-like"/>
</dbReference>
<evidence type="ECO:0000256" key="3">
    <source>
        <dbReference type="SAM" id="Coils"/>
    </source>
</evidence>
<feature type="domain" description="CzcB-like barrel-sandwich hybrid" evidence="6">
    <location>
        <begin position="73"/>
        <end position="194"/>
    </location>
</feature>
<dbReference type="SUPFAM" id="SSF111369">
    <property type="entry name" value="HlyD-like secretion proteins"/>
    <property type="match status" value="1"/>
</dbReference>
<feature type="domain" description="CusB-like beta-barrel" evidence="4">
    <location>
        <begin position="216"/>
        <end position="291"/>
    </location>
</feature>
<feature type="coiled-coil region" evidence="3">
    <location>
        <begin position="107"/>
        <end position="165"/>
    </location>
</feature>
<dbReference type="Gene3D" id="2.40.420.20">
    <property type="match status" value="1"/>
</dbReference>
<dbReference type="InterPro" id="IPR058792">
    <property type="entry name" value="Beta-barrel_RND_2"/>
</dbReference>
<protein>
    <submittedName>
        <fullName evidence="7">Hemolysin D</fullName>
    </submittedName>
</protein>
<keyword evidence="2" id="KW-0813">Transport</keyword>
<evidence type="ECO:0000259" key="5">
    <source>
        <dbReference type="Pfam" id="PF25967"/>
    </source>
</evidence>
<evidence type="ECO:0000256" key="1">
    <source>
        <dbReference type="ARBA" id="ARBA00009477"/>
    </source>
</evidence>
<evidence type="ECO:0000259" key="6">
    <source>
        <dbReference type="Pfam" id="PF25973"/>
    </source>
</evidence>
<comment type="caution">
    <text evidence="7">The sequence shown here is derived from an EMBL/GenBank/DDBJ whole genome shotgun (WGS) entry which is preliminary data.</text>
</comment>
<dbReference type="Pfam" id="PF25967">
    <property type="entry name" value="RND-MFP_C"/>
    <property type="match status" value="1"/>
</dbReference>
<dbReference type="PANTHER" id="PTHR30097:SF4">
    <property type="entry name" value="SLR6042 PROTEIN"/>
    <property type="match status" value="1"/>
</dbReference>
<dbReference type="RefSeq" id="WP_006282842.1">
    <property type="nucleotide sequence ID" value="NZ_BPTR01000001.1"/>
</dbReference>
<dbReference type="PANTHER" id="PTHR30097">
    <property type="entry name" value="CATION EFFLUX SYSTEM PROTEIN CUSB"/>
    <property type="match status" value="1"/>
</dbReference>
<dbReference type="Pfam" id="PF25954">
    <property type="entry name" value="Beta-barrel_RND_2"/>
    <property type="match status" value="1"/>
</dbReference>
<dbReference type="InterPro" id="IPR058627">
    <property type="entry name" value="MdtA-like_C"/>
</dbReference>
<evidence type="ECO:0000256" key="2">
    <source>
        <dbReference type="ARBA" id="ARBA00022448"/>
    </source>
</evidence>
<dbReference type="Pfam" id="PF25973">
    <property type="entry name" value="BSH_CzcB"/>
    <property type="match status" value="1"/>
</dbReference>
<dbReference type="NCBIfam" id="TIGR01730">
    <property type="entry name" value="RND_mfp"/>
    <property type="match status" value="1"/>
</dbReference>